<feature type="compositionally biased region" description="Basic residues" evidence="1">
    <location>
        <begin position="1"/>
        <end position="16"/>
    </location>
</feature>
<protein>
    <submittedName>
        <fullName evidence="2">Uncharacterized protein</fullName>
    </submittedName>
</protein>
<dbReference type="EMBL" id="AGNL01014588">
    <property type="protein sequence ID" value="EJK66641.1"/>
    <property type="molecule type" value="Genomic_DNA"/>
</dbReference>
<evidence type="ECO:0000256" key="1">
    <source>
        <dbReference type="SAM" id="MobiDB-lite"/>
    </source>
</evidence>
<evidence type="ECO:0000313" key="2">
    <source>
        <dbReference type="EMBL" id="EJK66641.1"/>
    </source>
</evidence>
<keyword evidence="3" id="KW-1185">Reference proteome</keyword>
<feature type="region of interest" description="Disordered" evidence="1">
    <location>
        <begin position="1"/>
        <end position="71"/>
    </location>
</feature>
<feature type="non-terminal residue" evidence="2">
    <location>
        <position position="153"/>
    </location>
</feature>
<name>K0T046_THAOC</name>
<evidence type="ECO:0000313" key="3">
    <source>
        <dbReference type="Proteomes" id="UP000266841"/>
    </source>
</evidence>
<gene>
    <name evidence="2" type="ORF">THAOC_12423</name>
</gene>
<feature type="region of interest" description="Disordered" evidence="1">
    <location>
        <begin position="83"/>
        <end position="135"/>
    </location>
</feature>
<accession>K0T046</accession>
<feature type="compositionally biased region" description="Basic residues" evidence="1">
    <location>
        <begin position="24"/>
        <end position="35"/>
    </location>
</feature>
<sequence length="153" mass="16173">MTKGEKKKTQGARKKKQGDLKKLLGMKRNHDKPSRRSSNAASSSAASSSAASSAIASSRTPSENLHDSTTPAAFAASALSLGEAYTDDEDGDHPNSAKRGLRLEYDGGEGDESVLPAGNDSIDEDDERKPAKREVPVVEAAEEVITLDISESE</sequence>
<organism evidence="2 3">
    <name type="scientific">Thalassiosira oceanica</name>
    <name type="common">Marine diatom</name>
    <dbReference type="NCBI Taxonomy" id="159749"/>
    <lineage>
        <taxon>Eukaryota</taxon>
        <taxon>Sar</taxon>
        <taxon>Stramenopiles</taxon>
        <taxon>Ochrophyta</taxon>
        <taxon>Bacillariophyta</taxon>
        <taxon>Coscinodiscophyceae</taxon>
        <taxon>Thalassiosirophycidae</taxon>
        <taxon>Thalassiosirales</taxon>
        <taxon>Thalassiosiraceae</taxon>
        <taxon>Thalassiosira</taxon>
    </lineage>
</organism>
<proteinExistence type="predicted"/>
<comment type="caution">
    <text evidence="2">The sequence shown here is derived from an EMBL/GenBank/DDBJ whole genome shotgun (WGS) entry which is preliminary data.</text>
</comment>
<feature type="compositionally biased region" description="Low complexity" evidence="1">
    <location>
        <begin position="36"/>
        <end position="59"/>
    </location>
</feature>
<dbReference type="AlphaFoldDB" id="K0T046"/>
<dbReference type="Proteomes" id="UP000266841">
    <property type="component" value="Unassembled WGS sequence"/>
</dbReference>
<feature type="compositionally biased region" description="Polar residues" evidence="1">
    <location>
        <begin position="60"/>
        <end position="71"/>
    </location>
</feature>
<reference evidence="2 3" key="1">
    <citation type="journal article" date="2012" name="Genome Biol.">
        <title>Genome and low-iron response of an oceanic diatom adapted to chronic iron limitation.</title>
        <authorList>
            <person name="Lommer M."/>
            <person name="Specht M."/>
            <person name="Roy A.S."/>
            <person name="Kraemer L."/>
            <person name="Andreson R."/>
            <person name="Gutowska M.A."/>
            <person name="Wolf J."/>
            <person name="Bergner S.V."/>
            <person name="Schilhabel M.B."/>
            <person name="Klostermeier U.C."/>
            <person name="Beiko R.G."/>
            <person name="Rosenstiel P."/>
            <person name="Hippler M."/>
            <person name="Laroche J."/>
        </authorList>
    </citation>
    <scope>NUCLEOTIDE SEQUENCE [LARGE SCALE GENOMIC DNA]</scope>
    <source>
        <strain evidence="2 3">CCMP1005</strain>
    </source>
</reference>